<dbReference type="EMBL" id="JAHFXF010000253">
    <property type="protein sequence ID" value="KAG9691829.1"/>
    <property type="molecule type" value="Genomic_DNA"/>
</dbReference>
<evidence type="ECO:0000313" key="2">
    <source>
        <dbReference type="EMBL" id="KAG9691829.1"/>
    </source>
</evidence>
<reference evidence="2" key="1">
    <citation type="journal article" date="2021" name="J Fungi (Basel)">
        <title>Virulence traits and population genomics of the black yeast Aureobasidium melanogenum.</title>
        <authorList>
            <person name="Cernosa A."/>
            <person name="Sun X."/>
            <person name="Gostincar C."/>
            <person name="Fang C."/>
            <person name="Gunde-Cimerman N."/>
            <person name="Song Z."/>
        </authorList>
    </citation>
    <scope>NUCLEOTIDE SEQUENCE</scope>
    <source>
        <strain evidence="2">EXF-9911</strain>
    </source>
</reference>
<dbReference type="AlphaFoldDB" id="A0A9P8EIH2"/>
<dbReference type="OrthoDB" id="3915570at2759"/>
<reference evidence="2" key="2">
    <citation type="submission" date="2021-08" db="EMBL/GenBank/DDBJ databases">
        <authorList>
            <person name="Gostincar C."/>
            <person name="Sun X."/>
            <person name="Song Z."/>
            <person name="Gunde-Cimerman N."/>
        </authorList>
    </citation>
    <scope>NUCLEOTIDE SEQUENCE</scope>
    <source>
        <strain evidence="2">EXF-9911</strain>
    </source>
</reference>
<evidence type="ECO:0000313" key="3">
    <source>
        <dbReference type="Proteomes" id="UP000779574"/>
    </source>
</evidence>
<feature type="compositionally biased region" description="Acidic residues" evidence="1">
    <location>
        <begin position="230"/>
        <end position="241"/>
    </location>
</feature>
<name>A0A9P8EIH2_AURME</name>
<comment type="caution">
    <text evidence="2">The sequence shown here is derived from an EMBL/GenBank/DDBJ whole genome shotgun (WGS) entry which is preliminary data.</text>
</comment>
<sequence>MRIPTFFLRTNMRLLIFQALVAWLSIRCHNLPLPSGVGFALTSYLGSYTTTAKDILDSRYGFILPWEATFILPIALDVYITSSMPELAILLGTSPCEVSKKDPETYMCVEDIAYQCHQFADMWAHRKQPERSLRIMEICWEKYHTDVKTARKHHEMGHKHDSGVLMQLLGCMQAAETWEKKREICPETKAIVNCIAAYGAQDFVADLQRRNPHLVKEKQTPQKAAVEGEKETEEQLEAATS</sequence>
<proteinExistence type="predicted"/>
<dbReference type="Proteomes" id="UP000779574">
    <property type="component" value="Unassembled WGS sequence"/>
</dbReference>
<evidence type="ECO:0000256" key="1">
    <source>
        <dbReference type="SAM" id="MobiDB-lite"/>
    </source>
</evidence>
<organism evidence="2 3">
    <name type="scientific">Aureobasidium melanogenum</name>
    <name type="common">Aureobasidium pullulans var. melanogenum</name>
    <dbReference type="NCBI Taxonomy" id="46634"/>
    <lineage>
        <taxon>Eukaryota</taxon>
        <taxon>Fungi</taxon>
        <taxon>Dikarya</taxon>
        <taxon>Ascomycota</taxon>
        <taxon>Pezizomycotina</taxon>
        <taxon>Dothideomycetes</taxon>
        <taxon>Dothideomycetidae</taxon>
        <taxon>Dothideales</taxon>
        <taxon>Saccotheciaceae</taxon>
        <taxon>Aureobasidium</taxon>
    </lineage>
</organism>
<feature type="region of interest" description="Disordered" evidence="1">
    <location>
        <begin position="214"/>
        <end position="241"/>
    </location>
</feature>
<protein>
    <submittedName>
        <fullName evidence="2">Uncharacterized protein</fullName>
    </submittedName>
</protein>
<feature type="non-terminal residue" evidence="2">
    <location>
        <position position="241"/>
    </location>
</feature>
<gene>
    <name evidence="2" type="ORF">KCU76_g7159</name>
</gene>
<accession>A0A9P8EIH2</accession>